<comment type="caution">
    <text evidence="2">The sequence shown here is derived from an EMBL/GenBank/DDBJ whole genome shotgun (WGS) entry which is preliminary data.</text>
</comment>
<name>A0AA38ZGM7_VITRO</name>
<evidence type="ECO:0000256" key="1">
    <source>
        <dbReference type="SAM" id="MobiDB-lite"/>
    </source>
</evidence>
<feature type="compositionally biased region" description="Polar residues" evidence="1">
    <location>
        <begin position="51"/>
        <end position="64"/>
    </location>
</feature>
<proteinExistence type="predicted"/>
<evidence type="ECO:0000313" key="2">
    <source>
        <dbReference type="EMBL" id="KAJ9688681.1"/>
    </source>
</evidence>
<dbReference type="EMBL" id="JARBHA010000011">
    <property type="protein sequence ID" value="KAJ9688681.1"/>
    <property type="molecule type" value="Genomic_DNA"/>
</dbReference>
<reference evidence="2 3" key="1">
    <citation type="journal article" date="2023" name="BMC Biotechnol.">
        <title>Vitis rotundifolia cv Carlos genome sequencing.</title>
        <authorList>
            <person name="Huff M."/>
            <person name="Hulse-Kemp A."/>
            <person name="Scheffler B."/>
            <person name="Youngblood R."/>
            <person name="Simpson S."/>
            <person name="Babiker E."/>
            <person name="Staton M."/>
        </authorList>
    </citation>
    <scope>NUCLEOTIDE SEQUENCE [LARGE SCALE GENOMIC DNA]</scope>
    <source>
        <tissue evidence="2">Leaf</tissue>
    </source>
</reference>
<protein>
    <submittedName>
        <fullName evidence="2">Uncharacterized protein</fullName>
    </submittedName>
</protein>
<dbReference type="Proteomes" id="UP001168098">
    <property type="component" value="Unassembled WGS sequence"/>
</dbReference>
<feature type="region of interest" description="Disordered" evidence="1">
    <location>
        <begin position="42"/>
        <end position="79"/>
    </location>
</feature>
<keyword evidence="3" id="KW-1185">Reference proteome</keyword>
<accession>A0AA38ZGM7</accession>
<dbReference type="AlphaFoldDB" id="A0AA38ZGM7"/>
<evidence type="ECO:0000313" key="3">
    <source>
        <dbReference type="Proteomes" id="UP001168098"/>
    </source>
</evidence>
<gene>
    <name evidence="2" type="ORF">PVL29_014370</name>
</gene>
<organism evidence="2 3">
    <name type="scientific">Vitis rotundifolia</name>
    <name type="common">Muscadine grape</name>
    <dbReference type="NCBI Taxonomy" id="103349"/>
    <lineage>
        <taxon>Eukaryota</taxon>
        <taxon>Viridiplantae</taxon>
        <taxon>Streptophyta</taxon>
        <taxon>Embryophyta</taxon>
        <taxon>Tracheophyta</taxon>
        <taxon>Spermatophyta</taxon>
        <taxon>Magnoliopsida</taxon>
        <taxon>eudicotyledons</taxon>
        <taxon>Gunneridae</taxon>
        <taxon>Pentapetalae</taxon>
        <taxon>rosids</taxon>
        <taxon>Vitales</taxon>
        <taxon>Vitaceae</taxon>
        <taxon>Viteae</taxon>
        <taxon>Vitis</taxon>
    </lineage>
</organism>
<sequence length="79" mass="8787">MMTLSSLRIPKLTRVPFMMSFPLGWKSYLVLQSVEIGVVDSPVVPMPKTGSPDSENPDESSYNVEHQIESHSGFPHAEI</sequence>